<keyword evidence="3 8" id="KW-0853">WD repeat</keyword>
<dbReference type="EMBL" id="HBUE01207379">
    <property type="protein sequence ID" value="CAG6532776.1"/>
    <property type="molecule type" value="Transcribed_RNA"/>
</dbReference>
<feature type="region of interest" description="Disordered" evidence="9">
    <location>
        <begin position="393"/>
        <end position="423"/>
    </location>
</feature>
<evidence type="ECO:0000259" key="10">
    <source>
        <dbReference type="Pfam" id="PF13925"/>
    </source>
</evidence>
<evidence type="ECO:0000256" key="2">
    <source>
        <dbReference type="ARBA" id="ARBA00022490"/>
    </source>
</evidence>
<dbReference type="InterPro" id="IPR028021">
    <property type="entry name" value="Katanin_C-terminal"/>
</dbReference>
<comment type="function">
    <text evidence="7">Participates in a complex which severs microtubules in an ATP-dependent manner. May act to target the enzymatic subunit of this complex to sites of action such as the centrosome. Microtubule severing may promote rapid reorganization of cellular microtubule arrays and the release of microtubules from the centrosome following nucleation.</text>
</comment>
<dbReference type="GO" id="GO:0005813">
    <property type="term" value="C:centrosome"/>
    <property type="evidence" value="ECO:0007669"/>
    <property type="project" value="UniProtKB-SubCell"/>
</dbReference>
<evidence type="ECO:0000256" key="7">
    <source>
        <dbReference type="HAMAP-Rule" id="MF_03022"/>
    </source>
</evidence>
<dbReference type="GO" id="GO:0051013">
    <property type="term" value="P:microtubule severing"/>
    <property type="evidence" value="ECO:0007669"/>
    <property type="project" value="UniProtKB-UniRule"/>
</dbReference>
<dbReference type="InterPro" id="IPR026962">
    <property type="entry name" value="KTNB1"/>
</dbReference>
<feature type="repeat" description="WD" evidence="8">
    <location>
        <begin position="19"/>
        <end position="60"/>
    </location>
</feature>
<evidence type="ECO:0000256" key="8">
    <source>
        <dbReference type="PROSITE-ProRule" id="PRU00221"/>
    </source>
</evidence>
<dbReference type="EMBL" id="HBUE01313685">
    <property type="protein sequence ID" value="CAG6584648.1"/>
    <property type="molecule type" value="Transcribed_RNA"/>
</dbReference>
<feature type="compositionally biased region" description="Polar residues" evidence="9">
    <location>
        <begin position="510"/>
        <end position="541"/>
    </location>
</feature>
<evidence type="ECO:0000256" key="5">
    <source>
        <dbReference type="ARBA" id="ARBA00022737"/>
    </source>
</evidence>
<protein>
    <recommendedName>
        <fullName evidence="7">Katanin p80 WD40 repeat-containing subunit B1</fullName>
        <shortName evidence="7">Katanin p80 subunit B1</shortName>
    </recommendedName>
    <alternativeName>
        <fullName evidence="7">p80 katanin</fullName>
    </alternativeName>
</protein>
<accession>A0A8D8P1G4</accession>
<dbReference type="EMBL" id="HBUE01313686">
    <property type="protein sequence ID" value="CAG6584650.1"/>
    <property type="molecule type" value="Transcribed_RNA"/>
</dbReference>
<proteinExistence type="inferred from homology"/>
<dbReference type="PROSITE" id="PS50082">
    <property type="entry name" value="WD_REPEATS_2"/>
    <property type="match status" value="5"/>
</dbReference>
<dbReference type="SUPFAM" id="SSF50978">
    <property type="entry name" value="WD40 repeat-like"/>
    <property type="match status" value="1"/>
</dbReference>
<dbReference type="InterPro" id="IPR020472">
    <property type="entry name" value="WD40_PAC1"/>
</dbReference>
<feature type="compositionally biased region" description="Polar residues" evidence="9">
    <location>
        <begin position="575"/>
        <end position="587"/>
    </location>
</feature>
<keyword evidence="6 7" id="KW-0206">Cytoskeleton</keyword>
<feature type="compositionally biased region" description="Polar residues" evidence="9">
    <location>
        <begin position="393"/>
        <end position="408"/>
    </location>
</feature>
<gene>
    <name evidence="7" type="primary">KATNB1</name>
</gene>
<dbReference type="GO" id="GO:0000922">
    <property type="term" value="C:spindle pole"/>
    <property type="evidence" value="ECO:0007669"/>
    <property type="project" value="UniProtKB-SubCell"/>
</dbReference>
<feature type="compositionally biased region" description="Low complexity" evidence="9">
    <location>
        <begin position="478"/>
        <end position="509"/>
    </location>
</feature>
<feature type="compositionally biased region" description="Polar residues" evidence="9">
    <location>
        <begin position="640"/>
        <end position="653"/>
    </location>
</feature>
<feature type="repeat" description="WD" evidence="8">
    <location>
        <begin position="145"/>
        <end position="186"/>
    </location>
</feature>
<dbReference type="FunFam" id="2.130.10.10:FF:000462">
    <property type="entry name" value="Katanin p80 WD40 repeat-containing subunit B1"/>
    <property type="match status" value="1"/>
</dbReference>
<dbReference type="GO" id="GO:0005737">
    <property type="term" value="C:cytoplasm"/>
    <property type="evidence" value="ECO:0007669"/>
    <property type="project" value="UniProtKB-SubCell"/>
</dbReference>
<feature type="repeat" description="WD" evidence="8">
    <location>
        <begin position="103"/>
        <end position="144"/>
    </location>
</feature>
<dbReference type="Gene3D" id="2.130.10.10">
    <property type="entry name" value="YVTN repeat-like/Quinoprotein amine dehydrogenase"/>
    <property type="match status" value="1"/>
</dbReference>
<evidence type="ECO:0000256" key="3">
    <source>
        <dbReference type="ARBA" id="ARBA00022574"/>
    </source>
</evidence>
<feature type="repeat" description="WD" evidence="8">
    <location>
        <begin position="61"/>
        <end position="102"/>
    </location>
</feature>
<evidence type="ECO:0000256" key="1">
    <source>
        <dbReference type="ARBA" id="ARBA00004245"/>
    </source>
</evidence>
<dbReference type="GO" id="GO:0007019">
    <property type="term" value="P:microtubule depolymerization"/>
    <property type="evidence" value="ECO:0007669"/>
    <property type="project" value="TreeGrafter"/>
</dbReference>
<comment type="subunit">
    <text evidence="7">Interacts with KATNA1. This interaction enhances the microtubule binding and severing activity of KATNA1 and also targets this activity to the centrosome.</text>
</comment>
<dbReference type="GO" id="GO:0051301">
    <property type="term" value="P:cell division"/>
    <property type="evidence" value="ECO:0007669"/>
    <property type="project" value="UniProtKB-KW"/>
</dbReference>
<feature type="region of interest" description="Disordered" evidence="9">
    <location>
        <begin position="457"/>
        <end position="541"/>
    </location>
</feature>
<dbReference type="HAMAP" id="MF_03022">
    <property type="entry name" value="Katanin_p80_B1"/>
    <property type="match status" value="1"/>
</dbReference>
<keyword evidence="4 7" id="KW-0493">Microtubule</keyword>
<name>A0A8D8P1G4_CULPI</name>
<dbReference type="InterPro" id="IPR001680">
    <property type="entry name" value="WD40_rpt"/>
</dbReference>
<feature type="compositionally biased region" description="Low complexity" evidence="9">
    <location>
        <begin position="413"/>
        <end position="423"/>
    </location>
</feature>
<feature type="repeat" description="WD" evidence="8">
    <location>
        <begin position="187"/>
        <end position="228"/>
    </location>
</feature>
<dbReference type="SMART" id="SM00320">
    <property type="entry name" value="WD40"/>
    <property type="match status" value="6"/>
</dbReference>
<keyword evidence="7" id="KW-0131">Cell cycle</keyword>
<dbReference type="GO" id="GO:0008017">
    <property type="term" value="F:microtubule binding"/>
    <property type="evidence" value="ECO:0007669"/>
    <property type="project" value="UniProtKB-UniRule"/>
</dbReference>
<keyword evidence="7" id="KW-0132">Cell division</keyword>
<evidence type="ECO:0000256" key="9">
    <source>
        <dbReference type="SAM" id="MobiDB-lite"/>
    </source>
</evidence>
<dbReference type="PROSITE" id="PS50294">
    <property type="entry name" value="WD_REPEATS_REGION"/>
    <property type="match status" value="4"/>
</dbReference>
<feature type="compositionally biased region" description="Low complexity" evidence="9">
    <location>
        <begin position="601"/>
        <end position="619"/>
    </location>
</feature>
<comment type="similarity">
    <text evidence="7">Belongs to the WD repeat KATNB1 family.</text>
</comment>
<dbReference type="AlphaFoldDB" id="A0A8D8P1G4"/>
<dbReference type="EMBL" id="HBUE01207380">
    <property type="protein sequence ID" value="CAG6532778.1"/>
    <property type="molecule type" value="Transcribed_RNA"/>
</dbReference>
<organism evidence="11">
    <name type="scientific">Culex pipiens</name>
    <name type="common">House mosquito</name>
    <dbReference type="NCBI Taxonomy" id="7175"/>
    <lineage>
        <taxon>Eukaryota</taxon>
        <taxon>Metazoa</taxon>
        <taxon>Ecdysozoa</taxon>
        <taxon>Arthropoda</taxon>
        <taxon>Hexapoda</taxon>
        <taxon>Insecta</taxon>
        <taxon>Pterygota</taxon>
        <taxon>Neoptera</taxon>
        <taxon>Endopterygota</taxon>
        <taxon>Diptera</taxon>
        <taxon>Nematocera</taxon>
        <taxon>Culicoidea</taxon>
        <taxon>Culicidae</taxon>
        <taxon>Culicinae</taxon>
        <taxon>Culicini</taxon>
        <taxon>Culex</taxon>
        <taxon>Culex</taxon>
    </lineage>
</organism>
<keyword evidence="7" id="KW-0498">Mitosis</keyword>
<comment type="subcellular location">
    <subcellularLocation>
        <location evidence="1 7">Cytoplasm</location>
        <location evidence="1 7">Cytoskeleton</location>
    </subcellularLocation>
    <subcellularLocation>
        <location evidence="7">Cytoplasm</location>
    </subcellularLocation>
    <subcellularLocation>
        <location evidence="7">Cytoplasm</location>
        <location evidence="7">Cytoskeleton</location>
        <location evidence="7">Microtubule organizing center</location>
        <location evidence="7">Centrosome</location>
    </subcellularLocation>
    <subcellularLocation>
        <location evidence="7">Cytoplasm</location>
        <location evidence="7">Cytoskeleton</location>
        <location evidence="7">Spindle pole</location>
    </subcellularLocation>
    <subcellularLocation>
        <location evidence="7">Cytoplasm</location>
        <location evidence="7">Cytoskeleton</location>
        <location evidence="7">Spindle</location>
    </subcellularLocation>
    <text evidence="7">Predominantly cytoplasmic. Localized to the interphase centrosome and mitotic spindle poles.</text>
</comment>
<dbReference type="InterPro" id="IPR019775">
    <property type="entry name" value="WD40_repeat_CS"/>
</dbReference>
<dbReference type="GO" id="GO:0008352">
    <property type="term" value="C:katanin complex"/>
    <property type="evidence" value="ECO:0007669"/>
    <property type="project" value="InterPro"/>
</dbReference>
<evidence type="ECO:0000313" key="11">
    <source>
        <dbReference type="EMBL" id="CAG6584648.1"/>
    </source>
</evidence>
<dbReference type="PRINTS" id="PR00320">
    <property type="entry name" value="GPROTEINBRPT"/>
</dbReference>
<feature type="region of interest" description="Disordered" evidence="9">
    <location>
        <begin position="569"/>
        <end position="653"/>
    </location>
</feature>
<dbReference type="PANTHER" id="PTHR19845">
    <property type="entry name" value="KATANIN P80 SUBUNIT"/>
    <property type="match status" value="1"/>
</dbReference>
<dbReference type="CDD" id="cd00200">
    <property type="entry name" value="WD40"/>
    <property type="match status" value="1"/>
</dbReference>
<evidence type="ECO:0000256" key="6">
    <source>
        <dbReference type="ARBA" id="ARBA00023212"/>
    </source>
</evidence>
<keyword evidence="5" id="KW-0677">Repeat</keyword>
<dbReference type="Pfam" id="PF13925">
    <property type="entry name" value="Katanin_con80"/>
    <property type="match status" value="1"/>
</dbReference>
<sequence>MALAAAAASRKTPSKIYDITAHNSKVTCLDIGETGRVLVTGGQDRNVNLWTFGSKECFMTLTGHNAPVDCVKFAYSDDFVYSADDTGVIKRWDLNSDTECTTFFGHMKTVRTLDFHPYSEYVVSGSHDTSIRLWDVRQNVCIKRYRGHISHVNSVKFSPDGLWIASAGTEGCVIIWDIRMSKQFMEFTERESPAMCVQYHPSDLLMAAGRNDGSVDLYDLEKKQLVSRADKTHSKGHAVKCIAFDEGGSCLFGGTAAGISVIGWEPDQEYDHVDSTWTMLGDMITAGKKLICGTYENRNVAIHALNLNMVKPFYNPQNQPFNHHQSSRKSFSRGSGKVRLSIGDRGLSGDSMEGNSNGGMSPNLSIEMIDEEDVTILVEQKAFDFSHSNGSGTGSFESYASPTPSSIPVATVSGPPSGPLSNSNYLVKEEMKMYNISTSTGYSSDLDYYPCKNTASDAEKEDFPVKSAQPPDYAPKLTTSGNTTTNASSGNTSSTSHSTTTATTTKSSTLVRQKTDSISHSTMAQRRTSQPNIAANRNSTIGSNLARRISTSRSTLELNKLANEEQVTFKKPISRGSSPIRNNTALSSKIRKSESTAQINNMKNTSRYSSSSNSQHNANVKVEIVTKPVRSKTSLDMRQRNHNNNGDGHSTSATMSRAGIIQHNSNGNGNMSTMGGGGAPHNHSLSHIGISDGGGGMGRDSLLMPPPSVPPPSSIPTAVHHQIPIIRFPSHDGDGGGGGGGTRLGMTSNEEFEIQLLMNEHDSVFQALCNRTALLTAIRNYTQTGDVSTALKVAVRMNDQHILVDLLGAILEKSSQFTLDMCVLLLPKIYDLLQSEYKFHCTRACDTLRVILTTFLEVIRSNTDPWGSCTLGVDVSREERVSKCVECKAWLLRIRTLPENPKIGTNLQQLQNMMVDL</sequence>
<reference evidence="11" key="1">
    <citation type="submission" date="2021-05" db="EMBL/GenBank/DDBJ databases">
        <authorList>
            <person name="Alioto T."/>
            <person name="Alioto T."/>
            <person name="Gomez Garrido J."/>
        </authorList>
    </citation>
    <scope>NUCLEOTIDE SEQUENCE</scope>
</reference>
<evidence type="ECO:0000256" key="4">
    <source>
        <dbReference type="ARBA" id="ARBA00022701"/>
    </source>
</evidence>
<dbReference type="PROSITE" id="PS00678">
    <property type="entry name" value="WD_REPEATS_1"/>
    <property type="match status" value="1"/>
</dbReference>
<dbReference type="InterPro" id="IPR015943">
    <property type="entry name" value="WD40/YVTN_repeat-like_dom_sf"/>
</dbReference>
<keyword evidence="2 7" id="KW-0963">Cytoplasm</keyword>
<dbReference type="PANTHER" id="PTHR19845:SF0">
    <property type="entry name" value="KATANIN P80 WD40 REPEAT-CONTAINING SUBUNIT B1"/>
    <property type="match status" value="1"/>
</dbReference>
<dbReference type="EMBL" id="HBUE01098825">
    <property type="protein sequence ID" value="CAG6484214.1"/>
    <property type="molecule type" value="Transcribed_RNA"/>
</dbReference>
<dbReference type="GO" id="GO:0005874">
    <property type="term" value="C:microtubule"/>
    <property type="evidence" value="ECO:0007669"/>
    <property type="project" value="UniProtKB-KW"/>
</dbReference>
<dbReference type="Pfam" id="PF00400">
    <property type="entry name" value="WD40"/>
    <property type="match status" value="4"/>
</dbReference>
<dbReference type="InterPro" id="IPR036322">
    <property type="entry name" value="WD40_repeat_dom_sf"/>
</dbReference>
<feature type="domain" description="Katanin p80 subunit C-terminal" evidence="10">
    <location>
        <begin position="760"/>
        <end position="899"/>
    </location>
</feature>